<accession>A0A0N4YD75</accession>
<name>A0A0N4YD75_NIPBR</name>
<evidence type="ECO:0000313" key="2">
    <source>
        <dbReference type="Proteomes" id="UP000271162"/>
    </source>
</evidence>
<sequence length="37" mass="4050">MGEKLVVKKELISVSRRCTAVLATCSATEREIGMLLL</sequence>
<protein>
    <submittedName>
        <fullName evidence="3">Transcriptional regulator</fullName>
    </submittedName>
</protein>
<proteinExistence type="predicted"/>
<evidence type="ECO:0000313" key="1">
    <source>
        <dbReference type="EMBL" id="VDL78142.1"/>
    </source>
</evidence>
<organism evidence="3">
    <name type="scientific">Nippostrongylus brasiliensis</name>
    <name type="common">Rat hookworm</name>
    <dbReference type="NCBI Taxonomy" id="27835"/>
    <lineage>
        <taxon>Eukaryota</taxon>
        <taxon>Metazoa</taxon>
        <taxon>Ecdysozoa</taxon>
        <taxon>Nematoda</taxon>
        <taxon>Chromadorea</taxon>
        <taxon>Rhabditida</taxon>
        <taxon>Rhabditina</taxon>
        <taxon>Rhabditomorpha</taxon>
        <taxon>Strongyloidea</taxon>
        <taxon>Heligmosomidae</taxon>
        <taxon>Nippostrongylus</taxon>
    </lineage>
</organism>
<dbReference type="EMBL" id="UYSL01021403">
    <property type="protein sequence ID" value="VDL78142.1"/>
    <property type="molecule type" value="Genomic_DNA"/>
</dbReference>
<evidence type="ECO:0000313" key="3">
    <source>
        <dbReference type="WBParaSite" id="NBR_0001455201-mRNA-1"/>
    </source>
</evidence>
<dbReference type="AlphaFoldDB" id="A0A0N4YD75"/>
<dbReference type="Proteomes" id="UP000271162">
    <property type="component" value="Unassembled WGS sequence"/>
</dbReference>
<reference evidence="3" key="1">
    <citation type="submission" date="2017-02" db="UniProtKB">
        <authorList>
            <consortium name="WormBaseParasite"/>
        </authorList>
    </citation>
    <scope>IDENTIFICATION</scope>
</reference>
<keyword evidence="2" id="KW-1185">Reference proteome</keyword>
<gene>
    <name evidence="1" type="ORF">NBR_LOCUS14553</name>
</gene>
<reference evidence="1 2" key="2">
    <citation type="submission" date="2018-11" db="EMBL/GenBank/DDBJ databases">
        <authorList>
            <consortium name="Pathogen Informatics"/>
        </authorList>
    </citation>
    <scope>NUCLEOTIDE SEQUENCE [LARGE SCALE GENOMIC DNA]</scope>
</reference>
<dbReference type="WBParaSite" id="NBR_0001455201-mRNA-1">
    <property type="protein sequence ID" value="NBR_0001455201-mRNA-1"/>
    <property type="gene ID" value="NBR_0001455201"/>
</dbReference>